<dbReference type="InterPro" id="IPR036282">
    <property type="entry name" value="Glutathione-S-Trfase_C_sf"/>
</dbReference>
<dbReference type="PANTHER" id="PTHR44051:SF21">
    <property type="entry name" value="GLUTATHIONE S-TRANSFERASE FAMILY PROTEIN"/>
    <property type="match status" value="1"/>
</dbReference>
<evidence type="ECO:0000313" key="2">
    <source>
        <dbReference type="EMBL" id="MFC6034932.1"/>
    </source>
</evidence>
<evidence type="ECO:0000259" key="1">
    <source>
        <dbReference type="PROSITE" id="PS50404"/>
    </source>
</evidence>
<dbReference type="CDD" id="cd03046">
    <property type="entry name" value="GST_N_GTT1_like"/>
    <property type="match status" value="1"/>
</dbReference>
<feature type="domain" description="GST N-terminal" evidence="1">
    <location>
        <begin position="1"/>
        <end position="81"/>
    </location>
</feature>
<protein>
    <submittedName>
        <fullName evidence="2">Glutathione S-transferase family protein</fullName>
    </submittedName>
</protein>
<accession>A0ABW1KWH2</accession>
<sequence>MSLKLIHFPMTRSLRVAWAGYELGLDLEIETRVFDRAKLKEPEYLKLNPLGKTPVFFDGGKRMIESVAIIEYLSNKYAKGALSRNASHTDYGDYLQWMEFGEAGMGGYVGQLLGHSMLLPEEFRIESMRLWAEGEMKTCLNFLESNLEADGYLLDEFSLADISVGYILFLVKVSRNGALMGEKTAAYFARLSERDGWKQASALKP</sequence>
<dbReference type="Proteomes" id="UP001596116">
    <property type="component" value="Unassembled WGS sequence"/>
</dbReference>
<dbReference type="RefSeq" id="WP_379879733.1">
    <property type="nucleotide sequence ID" value="NZ_JBHPON010000001.1"/>
</dbReference>
<dbReference type="InterPro" id="IPR004045">
    <property type="entry name" value="Glutathione_S-Trfase_N"/>
</dbReference>
<keyword evidence="3" id="KW-1185">Reference proteome</keyword>
<dbReference type="SUPFAM" id="SSF47616">
    <property type="entry name" value="GST C-terminal domain-like"/>
    <property type="match status" value="1"/>
</dbReference>
<dbReference type="SFLD" id="SFLDG00358">
    <property type="entry name" value="Main_(cytGST)"/>
    <property type="match status" value="1"/>
</dbReference>
<comment type="caution">
    <text evidence="2">The sequence shown here is derived from an EMBL/GenBank/DDBJ whole genome shotgun (WGS) entry which is preliminary data.</text>
</comment>
<dbReference type="InterPro" id="IPR036249">
    <property type="entry name" value="Thioredoxin-like_sf"/>
</dbReference>
<gene>
    <name evidence="2" type="ORF">ACFMB1_05215</name>
</gene>
<dbReference type="InterPro" id="IPR040079">
    <property type="entry name" value="Glutathione_S-Trfase"/>
</dbReference>
<dbReference type="SFLD" id="SFLDS00019">
    <property type="entry name" value="Glutathione_Transferase_(cytos"/>
    <property type="match status" value="1"/>
</dbReference>
<name>A0ABW1KWH2_9PROT</name>
<proteinExistence type="predicted"/>
<dbReference type="EMBL" id="JBHPON010000001">
    <property type="protein sequence ID" value="MFC6034932.1"/>
    <property type="molecule type" value="Genomic_DNA"/>
</dbReference>
<reference evidence="2 3" key="1">
    <citation type="submission" date="2024-09" db="EMBL/GenBank/DDBJ databases">
        <authorList>
            <person name="Zhang Z.-H."/>
        </authorList>
    </citation>
    <scope>NUCLEOTIDE SEQUENCE [LARGE SCALE GENOMIC DNA]</scope>
    <source>
        <strain evidence="2 3">HHTR114</strain>
    </source>
</reference>
<dbReference type="PROSITE" id="PS50404">
    <property type="entry name" value="GST_NTER"/>
    <property type="match status" value="1"/>
</dbReference>
<dbReference type="Gene3D" id="1.20.1050.130">
    <property type="match status" value="1"/>
</dbReference>
<evidence type="ECO:0000313" key="3">
    <source>
        <dbReference type="Proteomes" id="UP001596116"/>
    </source>
</evidence>
<dbReference type="SUPFAM" id="SSF52833">
    <property type="entry name" value="Thioredoxin-like"/>
    <property type="match status" value="1"/>
</dbReference>
<dbReference type="Pfam" id="PF02798">
    <property type="entry name" value="GST_N"/>
    <property type="match status" value="1"/>
</dbReference>
<dbReference type="PANTHER" id="PTHR44051">
    <property type="entry name" value="GLUTATHIONE S-TRANSFERASE-RELATED"/>
    <property type="match status" value="1"/>
</dbReference>
<organism evidence="2 3">
    <name type="scientific">Hyphococcus aureus</name>
    <dbReference type="NCBI Taxonomy" id="2666033"/>
    <lineage>
        <taxon>Bacteria</taxon>
        <taxon>Pseudomonadati</taxon>
        <taxon>Pseudomonadota</taxon>
        <taxon>Alphaproteobacteria</taxon>
        <taxon>Parvularculales</taxon>
        <taxon>Parvularculaceae</taxon>
        <taxon>Hyphococcus</taxon>
    </lineage>
</organism>